<sequence length="264" mass="29345">MNAHEGSALYVGRVMHQRLRPKRHRLSYRVYNLLIDIDELPQLHARLRCFSVDRFNLFSFHAADHGDGSGSDLRAQVEARLREAGLPTGGAIRLLAMPRLLGHVFNPLSVWFCHAPGGALQALLYEVNNTFGQRHSYLIPVADDHGAPVVDQHCDKQMYVSPFNGMDLHYRFRIAPPGEAVSVGISVHDAAGAVLNARLDGQRAPLSDLALLRVFITHPLLTLKVVAAIHWQALRLWIKRVPLHPRPAAAPDRDLTIVSSSKTP</sequence>
<reference evidence="1 2" key="1">
    <citation type="submission" date="2019-10" db="EMBL/GenBank/DDBJ databases">
        <title>Complete genome sequence of Variovorax paradoxus 5C-2.</title>
        <authorList>
            <person name="Gogoleva N.E."/>
            <person name="Balkin A.S."/>
        </authorList>
    </citation>
    <scope>NUCLEOTIDE SEQUENCE [LARGE SCALE GENOMIC DNA]</scope>
    <source>
        <strain evidence="1 2">5C-2</strain>
    </source>
</reference>
<dbReference type="PANTHER" id="PTHR33973:SF4">
    <property type="entry name" value="OS07G0153300 PROTEIN"/>
    <property type="match status" value="1"/>
</dbReference>
<dbReference type="PANTHER" id="PTHR33973">
    <property type="entry name" value="OS07G0153300 PROTEIN"/>
    <property type="match status" value="1"/>
</dbReference>
<dbReference type="RefSeq" id="WP_153285319.1">
    <property type="nucleotide sequence ID" value="NZ_CP045644.1"/>
</dbReference>
<gene>
    <name evidence="1" type="ORF">GFK26_30910</name>
</gene>
<organism evidence="1 2">
    <name type="scientific">Variovorax paradoxus</name>
    <dbReference type="NCBI Taxonomy" id="34073"/>
    <lineage>
        <taxon>Bacteria</taxon>
        <taxon>Pseudomonadati</taxon>
        <taxon>Pseudomonadota</taxon>
        <taxon>Betaproteobacteria</taxon>
        <taxon>Burkholderiales</taxon>
        <taxon>Comamonadaceae</taxon>
        <taxon>Variovorax</taxon>
    </lineage>
</organism>
<proteinExistence type="predicted"/>
<protein>
    <submittedName>
        <fullName evidence="1">DUF1365 family protein</fullName>
    </submittedName>
</protein>
<evidence type="ECO:0000313" key="1">
    <source>
        <dbReference type="EMBL" id="QFZ86872.1"/>
    </source>
</evidence>
<evidence type="ECO:0000313" key="2">
    <source>
        <dbReference type="Proteomes" id="UP000326780"/>
    </source>
</evidence>
<dbReference type="EMBL" id="CP045644">
    <property type="protein sequence ID" value="QFZ86872.1"/>
    <property type="molecule type" value="Genomic_DNA"/>
</dbReference>
<name>A0A5Q0MEP5_VARPD</name>
<accession>A0A5Q0MEP5</accession>
<dbReference type="Proteomes" id="UP000326780">
    <property type="component" value="Chromosome"/>
</dbReference>
<dbReference type="AlphaFoldDB" id="A0A5Q0MEP5"/>
<dbReference type="InterPro" id="IPR010775">
    <property type="entry name" value="DUF1365"/>
</dbReference>
<dbReference type="Pfam" id="PF07103">
    <property type="entry name" value="DUF1365"/>
    <property type="match status" value="1"/>
</dbReference>